<evidence type="ECO:0000259" key="1">
    <source>
        <dbReference type="Pfam" id="PF00156"/>
    </source>
</evidence>
<dbReference type="RefSeq" id="WP_197006985.1">
    <property type="nucleotide sequence ID" value="NZ_BONS01000005.1"/>
</dbReference>
<dbReference type="Pfam" id="PF00156">
    <property type="entry name" value="Pribosyltran"/>
    <property type="match status" value="1"/>
</dbReference>
<reference evidence="2" key="1">
    <citation type="submission" date="2020-11" db="EMBL/GenBank/DDBJ databases">
        <title>Sequencing the genomes of 1000 actinobacteria strains.</title>
        <authorList>
            <person name="Klenk H.-P."/>
        </authorList>
    </citation>
    <scope>NUCLEOTIDE SEQUENCE</scope>
    <source>
        <strain evidence="2">DSM 45356</strain>
    </source>
</reference>
<dbReference type="Proteomes" id="UP000622552">
    <property type="component" value="Unassembled WGS sequence"/>
</dbReference>
<dbReference type="GO" id="GO:0016757">
    <property type="term" value="F:glycosyltransferase activity"/>
    <property type="evidence" value="ECO:0007669"/>
    <property type="project" value="UniProtKB-KW"/>
</dbReference>
<keyword evidence="2" id="KW-0328">Glycosyltransferase</keyword>
<name>A0A8J7GYC6_9ACTN</name>
<evidence type="ECO:0000313" key="3">
    <source>
        <dbReference type="Proteomes" id="UP000622552"/>
    </source>
</evidence>
<accession>A0A8J7GYC6</accession>
<dbReference type="SUPFAM" id="SSF53271">
    <property type="entry name" value="PRTase-like"/>
    <property type="match status" value="1"/>
</dbReference>
<protein>
    <submittedName>
        <fullName evidence="2">Hypoxanthine phosphoribosyltransferase</fullName>
    </submittedName>
</protein>
<dbReference type="Gene3D" id="3.40.50.2020">
    <property type="match status" value="1"/>
</dbReference>
<organism evidence="2 3">
    <name type="scientific">Longispora fulva</name>
    <dbReference type="NCBI Taxonomy" id="619741"/>
    <lineage>
        <taxon>Bacteria</taxon>
        <taxon>Bacillati</taxon>
        <taxon>Actinomycetota</taxon>
        <taxon>Actinomycetes</taxon>
        <taxon>Micromonosporales</taxon>
        <taxon>Micromonosporaceae</taxon>
        <taxon>Longispora</taxon>
    </lineage>
</organism>
<comment type="caution">
    <text evidence="2">The sequence shown here is derived from an EMBL/GenBank/DDBJ whole genome shotgun (WGS) entry which is preliminary data.</text>
</comment>
<dbReference type="EMBL" id="JADOUF010000001">
    <property type="protein sequence ID" value="MBG6140446.1"/>
    <property type="molecule type" value="Genomic_DNA"/>
</dbReference>
<dbReference type="InterPro" id="IPR000836">
    <property type="entry name" value="PRTase_dom"/>
</dbReference>
<keyword evidence="2" id="KW-0808">Transferase</keyword>
<dbReference type="AlphaFoldDB" id="A0A8J7GYC6"/>
<feature type="domain" description="Phosphoribosyltransferase" evidence="1">
    <location>
        <begin position="26"/>
        <end position="175"/>
    </location>
</feature>
<dbReference type="CDD" id="cd06223">
    <property type="entry name" value="PRTases_typeI"/>
    <property type="match status" value="1"/>
</dbReference>
<proteinExistence type="predicted"/>
<gene>
    <name evidence="2" type="ORF">IW245_006640</name>
</gene>
<keyword evidence="3" id="KW-1185">Reference proteome</keyword>
<sequence length="196" mass="20340">MTGRHAAEPATVERVFRGDRVLVVTSEAFADGCQRLAAAAARLGTISAVIGISNGGLAPASHIAHTLGARAYTVGAKHNATNGLYEQATGDVTCDLGPLIAQLQGDLLGGAVLLVDDIYGSGATMGTLIPQIGRHLAPGATLHTAVLCRNVANRDQPGGPDLWLWDTDDWTHFPWEDSLPAGTVTETLVVPSVARS</sequence>
<evidence type="ECO:0000313" key="2">
    <source>
        <dbReference type="EMBL" id="MBG6140446.1"/>
    </source>
</evidence>
<dbReference type="InterPro" id="IPR029057">
    <property type="entry name" value="PRTase-like"/>
</dbReference>